<evidence type="ECO:0000313" key="4">
    <source>
        <dbReference type="EMBL" id="KNC99395.1"/>
    </source>
</evidence>
<comment type="similarity">
    <text evidence="1">Belongs to the CMC family.</text>
</comment>
<gene>
    <name evidence="4" type="ORF">SPPG_05638</name>
</gene>
<keyword evidence="2" id="KW-1015">Disulfide bond</keyword>
<evidence type="ECO:0000256" key="2">
    <source>
        <dbReference type="ARBA" id="ARBA00023157"/>
    </source>
</evidence>
<dbReference type="Pfam" id="PF08583">
    <property type="entry name" value="Cmc1"/>
    <property type="match status" value="1"/>
</dbReference>
<dbReference type="EMBL" id="KQ257458">
    <property type="protein sequence ID" value="KNC99395.1"/>
    <property type="molecule type" value="Genomic_DNA"/>
</dbReference>
<proteinExistence type="inferred from homology"/>
<feature type="region of interest" description="Disordered" evidence="3">
    <location>
        <begin position="1"/>
        <end position="59"/>
    </location>
</feature>
<organism evidence="4 5">
    <name type="scientific">Spizellomyces punctatus (strain DAOM BR117)</name>
    <dbReference type="NCBI Taxonomy" id="645134"/>
    <lineage>
        <taxon>Eukaryota</taxon>
        <taxon>Fungi</taxon>
        <taxon>Fungi incertae sedis</taxon>
        <taxon>Chytridiomycota</taxon>
        <taxon>Chytridiomycota incertae sedis</taxon>
        <taxon>Chytridiomycetes</taxon>
        <taxon>Spizellomycetales</taxon>
        <taxon>Spizellomycetaceae</taxon>
        <taxon>Spizellomyces</taxon>
    </lineage>
</organism>
<dbReference type="OMA" id="DKAKMCE"/>
<dbReference type="InParanoid" id="A0A0L0HD16"/>
<name>A0A0L0HD16_SPIPD</name>
<dbReference type="InterPro" id="IPR013892">
    <property type="entry name" value="Cyt_c_biogenesis_Cmc1-like"/>
</dbReference>
<dbReference type="GeneID" id="27688999"/>
<feature type="compositionally biased region" description="Low complexity" evidence="3">
    <location>
        <begin position="14"/>
        <end position="25"/>
    </location>
</feature>
<reference evidence="4 5" key="1">
    <citation type="submission" date="2009-08" db="EMBL/GenBank/DDBJ databases">
        <title>The Genome Sequence of Spizellomyces punctatus strain DAOM BR117.</title>
        <authorList>
            <consortium name="The Broad Institute Genome Sequencing Platform"/>
            <person name="Russ C."/>
            <person name="Cuomo C."/>
            <person name="Shea T."/>
            <person name="Young S.K."/>
            <person name="Zeng Q."/>
            <person name="Koehrsen M."/>
            <person name="Haas B."/>
            <person name="Borodovsky M."/>
            <person name="Guigo R."/>
            <person name="Alvarado L."/>
            <person name="Berlin A."/>
            <person name="Bochicchio J."/>
            <person name="Borenstein D."/>
            <person name="Chapman S."/>
            <person name="Chen Z."/>
            <person name="Engels R."/>
            <person name="Freedman E."/>
            <person name="Gellesch M."/>
            <person name="Goldberg J."/>
            <person name="Griggs A."/>
            <person name="Gujja S."/>
            <person name="Heiman D."/>
            <person name="Hepburn T."/>
            <person name="Howarth C."/>
            <person name="Jen D."/>
            <person name="Larson L."/>
            <person name="Lewis B."/>
            <person name="Mehta T."/>
            <person name="Park D."/>
            <person name="Pearson M."/>
            <person name="Roberts A."/>
            <person name="Saif S."/>
            <person name="Shenoy N."/>
            <person name="Sisk P."/>
            <person name="Stolte C."/>
            <person name="Sykes S."/>
            <person name="Thomson T."/>
            <person name="Walk T."/>
            <person name="White J."/>
            <person name="Yandava C."/>
            <person name="Burger G."/>
            <person name="Gray M.W."/>
            <person name="Holland P.W.H."/>
            <person name="King N."/>
            <person name="Lang F.B.F."/>
            <person name="Roger A.J."/>
            <person name="Ruiz-Trillo I."/>
            <person name="Lander E."/>
            <person name="Nusbaum C."/>
        </authorList>
    </citation>
    <scope>NUCLEOTIDE SEQUENCE [LARGE SCALE GENOMIC DNA]</scope>
    <source>
        <strain evidence="4 5">DAOM BR117</strain>
    </source>
</reference>
<accession>A0A0L0HD16</accession>
<dbReference type="Proteomes" id="UP000053201">
    <property type="component" value="Unassembled WGS sequence"/>
</dbReference>
<dbReference type="AlphaFoldDB" id="A0A0L0HD16"/>
<protein>
    <submittedName>
        <fullName evidence="4">Uncharacterized protein</fullName>
    </submittedName>
</protein>
<keyword evidence="5" id="KW-1185">Reference proteome</keyword>
<evidence type="ECO:0000256" key="1">
    <source>
        <dbReference type="ARBA" id="ARBA00007347"/>
    </source>
</evidence>
<feature type="compositionally biased region" description="Polar residues" evidence="3">
    <location>
        <begin position="26"/>
        <end position="45"/>
    </location>
</feature>
<dbReference type="VEuPathDB" id="FungiDB:SPPG_05638"/>
<dbReference type="OrthoDB" id="2103031at2759"/>
<evidence type="ECO:0000256" key="3">
    <source>
        <dbReference type="SAM" id="MobiDB-lite"/>
    </source>
</evidence>
<dbReference type="RefSeq" id="XP_016607435.1">
    <property type="nucleotide sequence ID" value="XM_016753847.1"/>
</dbReference>
<sequence length="208" mass="23375">MTLQDDARVDRENTTSTSQPSTLSSAWNWTLRSLGLSSKPTTSRPQPEEPTPTIPRSDPVAEKIHIAPEVWENPYHPLPGPPTTPAERDCLQKIIQEEREALASAVAHKLAPHALQITARNNCADLNWAYADCLRNGSWMERSSLCSEKNKAFKKCFQIQQRNLEKLGYGRPGLTERERAIIADQADQKYLEEIEVEKLEAQTAETGI</sequence>
<feature type="compositionally biased region" description="Basic and acidic residues" evidence="3">
    <location>
        <begin position="1"/>
        <end position="13"/>
    </location>
</feature>
<evidence type="ECO:0000313" key="5">
    <source>
        <dbReference type="Proteomes" id="UP000053201"/>
    </source>
</evidence>